<name>A0A2Z5N6S7_BURPY</name>
<dbReference type="OrthoDB" id="9026596at2"/>
<evidence type="ECO:0000313" key="1">
    <source>
        <dbReference type="EMBL" id="AXF25265.1"/>
    </source>
</evidence>
<organism evidence="1 2">
    <name type="scientific">Burkholderia pyrrocinia</name>
    <name type="common">Pseudomonas pyrrocinia</name>
    <dbReference type="NCBI Taxonomy" id="60550"/>
    <lineage>
        <taxon>Bacteria</taxon>
        <taxon>Pseudomonadati</taxon>
        <taxon>Pseudomonadota</taxon>
        <taxon>Betaproteobacteria</taxon>
        <taxon>Burkholderiales</taxon>
        <taxon>Burkholderiaceae</taxon>
        <taxon>Burkholderia</taxon>
        <taxon>Burkholderia cepacia complex</taxon>
    </lineage>
</organism>
<dbReference type="AlphaFoldDB" id="A0A2Z5N6S7"/>
<gene>
    <name evidence="1" type="ORF">CUJ89_29610</name>
</gene>
<evidence type="ECO:0000313" key="2">
    <source>
        <dbReference type="Proteomes" id="UP000253104"/>
    </source>
</evidence>
<sequence>MVSPLCLTYRQCAIRAVALVDPVAGEGLELGALYQPLAVVIWRDAGGCHEAHLLDPKHHVFRNDADAVRISIALAKRFIDTKLAGPCVPGG</sequence>
<dbReference type="EMBL" id="CP024903">
    <property type="protein sequence ID" value="AXF25265.1"/>
    <property type="molecule type" value="Genomic_DNA"/>
</dbReference>
<protein>
    <submittedName>
        <fullName evidence="1">Uncharacterized protein</fullName>
    </submittedName>
</protein>
<accession>A0A2Z5N6S7</accession>
<dbReference type="Proteomes" id="UP000253104">
    <property type="component" value="Chromosome mHSR5_B"/>
</dbReference>
<reference evidence="1 2" key="1">
    <citation type="journal article" date="2018" name="ISME J.">
        <title>Involvement of Burkholderiaceae and sulfurous volatiles in disease-suppressive soils.</title>
        <authorList>
            <person name="Carrion V.J."/>
            <person name="Cordovez V."/>
            <person name="Tyc O."/>
            <person name="Etalo D.W."/>
            <person name="de Bruijn I."/>
            <person name="de Jager V.C."/>
            <person name="Medema M.H."/>
            <person name="Eberl L."/>
            <person name="Raaijmakers J.M."/>
        </authorList>
    </citation>
    <scope>NUCLEOTIDE SEQUENCE [LARGE SCALE GENOMIC DNA]</scope>
    <source>
        <strain evidence="2">mHSR5</strain>
    </source>
</reference>
<proteinExistence type="predicted"/>
<dbReference type="RefSeq" id="WP_114181625.1">
    <property type="nucleotide sequence ID" value="NZ_CP024903.1"/>
</dbReference>